<gene>
    <name evidence="1" type="ORF">SAMN02745221_02193</name>
</gene>
<sequence length="87" mass="10103">MAELRKLVEVYYQRMQEIGHVDIVRSIVFDNVGAEEGLPLVIADAAEHIMVALLYKRIFDLEWADLIAALFTLLYRDLKEKQPNKEI</sequence>
<dbReference type="AlphaFoldDB" id="A0A1M5SBX3"/>
<evidence type="ECO:0000313" key="1">
    <source>
        <dbReference type="EMBL" id="SHH35413.1"/>
    </source>
</evidence>
<reference evidence="2" key="1">
    <citation type="submission" date="2016-11" db="EMBL/GenBank/DDBJ databases">
        <authorList>
            <person name="Varghese N."/>
            <person name="Submissions S."/>
        </authorList>
    </citation>
    <scope>NUCLEOTIDE SEQUENCE [LARGE SCALE GENOMIC DNA]</scope>
    <source>
        <strain evidence="2">DSM 11003</strain>
    </source>
</reference>
<dbReference type="EMBL" id="FQWY01000075">
    <property type="protein sequence ID" value="SHH35413.1"/>
    <property type="molecule type" value="Genomic_DNA"/>
</dbReference>
<evidence type="ECO:0000313" key="2">
    <source>
        <dbReference type="Proteomes" id="UP000242329"/>
    </source>
</evidence>
<name>A0A1M5SBX3_9FIRM</name>
<organism evidence="1 2">
    <name type="scientific">Thermosyntropha lipolytica DSM 11003</name>
    <dbReference type="NCBI Taxonomy" id="1123382"/>
    <lineage>
        <taxon>Bacteria</taxon>
        <taxon>Bacillati</taxon>
        <taxon>Bacillota</taxon>
        <taxon>Clostridia</taxon>
        <taxon>Eubacteriales</taxon>
        <taxon>Syntrophomonadaceae</taxon>
        <taxon>Thermosyntropha</taxon>
    </lineage>
</organism>
<keyword evidence="2" id="KW-1185">Reference proteome</keyword>
<proteinExistence type="predicted"/>
<accession>A0A1M5SBX3</accession>
<dbReference type="Proteomes" id="UP000242329">
    <property type="component" value="Unassembled WGS sequence"/>
</dbReference>
<protein>
    <submittedName>
        <fullName evidence="1">Uncharacterized protein</fullName>
    </submittedName>
</protein>